<evidence type="ECO:0000313" key="2">
    <source>
        <dbReference type="EMBL" id="MCP1676520.1"/>
    </source>
</evidence>
<evidence type="ECO:0000313" key="3">
    <source>
        <dbReference type="Proteomes" id="UP001205843"/>
    </source>
</evidence>
<gene>
    <name evidence="2" type="ORF">J2T57_003681</name>
</gene>
<name>A0AAE3KC61_9GAMM</name>
<protein>
    <recommendedName>
        <fullName evidence="4">DUF3179 domain-containing protein</fullName>
    </recommendedName>
</protein>
<dbReference type="EMBL" id="JALJXV010000009">
    <property type="protein sequence ID" value="MCP1676520.1"/>
    <property type="molecule type" value="Genomic_DNA"/>
</dbReference>
<dbReference type="RefSeq" id="WP_253482901.1">
    <property type="nucleotide sequence ID" value="NZ_JALJXV010000009.1"/>
</dbReference>
<dbReference type="Proteomes" id="UP001205843">
    <property type="component" value="Unassembled WGS sequence"/>
</dbReference>
<feature type="signal peptide" evidence="1">
    <location>
        <begin position="1"/>
        <end position="22"/>
    </location>
</feature>
<keyword evidence="3" id="KW-1185">Reference proteome</keyword>
<evidence type="ECO:0000256" key="1">
    <source>
        <dbReference type="SAM" id="SignalP"/>
    </source>
</evidence>
<organism evidence="2 3">
    <name type="scientific">Natronocella acetinitrilica</name>
    <dbReference type="NCBI Taxonomy" id="414046"/>
    <lineage>
        <taxon>Bacteria</taxon>
        <taxon>Pseudomonadati</taxon>
        <taxon>Pseudomonadota</taxon>
        <taxon>Gammaproteobacteria</taxon>
        <taxon>Chromatiales</taxon>
        <taxon>Ectothiorhodospiraceae</taxon>
        <taxon>Natronocella</taxon>
    </lineage>
</organism>
<keyword evidence="1" id="KW-0732">Signal</keyword>
<dbReference type="AlphaFoldDB" id="A0AAE3KC61"/>
<reference evidence="2" key="1">
    <citation type="submission" date="2022-03" db="EMBL/GenBank/DDBJ databases">
        <title>Genomic Encyclopedia of Type Strains, Phase III (KMG-III): the genomes of soil and plant-associated and newly described type strains.</title>
        <authorList>
            <person name="Whitman W."/>
        </authorList>
    </citation>
    <scope>NUCLEOTIDE SEQUENCE</scope>
    <source>
        <strain evidence="2">ANL 6-2</strain>
    </source>
</reference>
<evidence type="ECO:0008006" key="4">
    <source>
        <dbReference type="Google" id="ProtNLM"/>
    </source>
</evidence>
<feature type="chain" id="PRO_5042201229" description="DUF3179 domain-containing protein" evidence="1">
    <location>
        <begin position="23"/>
        <end position="340"/>
    </location>
</feature>
<accession>A0AAE3KC61</accession>
<comment type="caution">
    <text evidence="2">The sequence shown here is derived from an EMBL/GenBank/DDBJ whole genome shotgun (WGS) entry which is preliminary data.</text>
</comment>
<sequence length="340" mass="38226">MRACLYTSICLSIGLFATAAVATSPLPLGNNPLLPEDAPRYWAESLSGGPGKDGIPSIDQPRWWDAEEGDAFLRPDDRIIGVYRNGEARAYPQRILVWHEIVNDTIDGDNVSITYCPLTGTALGFLRGDNELGVSGRLVNSNLIMYDRGTDTYWPQILAAGIHGPHKGEKLQEFRVFWTTWQRWVERHPDTRVLSDRTRFARNYNRDPYGSYTPISGYYAPNAGRMFPVMHEDERYPPKQEVFGFRTATEAVAINLDRLRADGALVHQGADEDYLILHDPGLDTAWVYRGETDSLAALENVEFNADGPQHPALADLEPVNGFEAMWFAWTAFYPDTVVIE</sequence>
<proteinExistence type="predicted"/>
<dbReference type="Pfam" id="PF11376">
    <property type="entry name" value="DUF3179"/>
    <property type="match status" value="1"/>
</dbReference>
<dbReference type="InterPro" id="IPR021516">
    <property type="entry name" value="DUF3179"/>
</dbReference>